<evidence type="ECO:0000313" key="3">
    <source>
        <dbReference type="Proteomes" id="UP000515913"/>
    </source>
</evidence>
<keyword evidence="1" id="KW-0175">Coiled coil</keyword>
<dbReference type="RefSeq" id="WP_187422954.1">
    <property type="nucleotide sequence ID" value="NZ_CP060637.1"/>
</dbReference>
<evidence type="ECO:0000256" key="1">
    <source>
        <dbReference type="SAM" id="Coils"/>
    </source>
</evidence>
<keyword evidence="3" id="KW-1185">Reference proteome</keyword>
<dbReference type="AlphaFoldDB" id="A0A7G9GXF6"/>
<evidence type="ECO:0000313" key="2">
    <source>
        <dbReference type="EMBL" id="QNM15488.1"/>
    </source>
</evidence>
<protein>
    <submittedName>
        <fullName evidence="2">Uncharacterized protein</fullName>
    </submittedName>
</protein>
<feature type="coiled-coil region" evidence="1">
    <location>
        <begin position="197"/>
        <end position="231"/>
    </location>
</feature>
<proteinExistence type="predicted"/>
<organism evidence="2 3">
    <name type="scientific">Fusobacterium hominis</name>
    <dbReference type="NCBI Taxonomy" id="2764326"/>
    <lineage>
        <taxon>Bacteria</taxon>
        <taxon>Fusobacteriati</taxon>
        <taxon>Fusobacteriota</taxon>
        <taxon>Fusobacteriia</taxon>
        <taxon>Fusobacteriales</taxon>
        <taxon>Fusobacteriaceae</taxon>
        <taxon>Fusobacterium</taxon>
    </lineage>
</organism>
<name>A0A7G9GXF6_9FUSO</name>
<dbReference type="Proteomes" id="UP000515913">
    <property type="component" value="Chromosome"/>
</dbReference>
<accession>A0A7G9GXF6</accession>
<reference evidence="2 3" key="1">
    <citation type="submission" date="2020-08" db="EMBL/GenBank/DDBJ databases">
        <authorList>
            <person name="Liu C."/>
            <person name="Sun Q."/>
        </authorList>
    </citation>
    <scope>NUCLEOTIDE SEQUENCE [LARGE SCALE GENOMIC DNA]</scope>
    <source>
        <strain evidence="2 3">NSJ-57</strain>
    </source>
</reference>
<dbReference type="EMBL" id="CP060637">
    <property type="protein sequence ID" value="QNM15488.1"/>
    <property type="molecule type" value="Genomic_DNA"/>
</dbReference>
<gene>
    <name evidence="2" type="ORF">H9Q81_01215</name>
</gene>
<sequence>MSNNLTRKENLMNKLKAKMEEAAWKSSFDFESFEIDEATKEFIVAREEIIANSFKKYASSKYEMCTALYEVKVKLQEKGESFMAWYQNLGLTKDKVSELLKTNELYLQAPQFKDYISSLSGLAVRMLTNKNINPQLALDVMEKGVKNTTEIKELLEDKTQDPAEEVKDNNILAGKKREKIAKKIVDSCLAKIDNQDLKAAKQDLNFFKNIIKELEDKIAAQEEDLSKKNNLKLVKNKLFIDGEGNIYFVRDGIGQDSYKVFKAKNYQDYKDNIRVHGVKSLPWRETEAEAYEDLVSYAQKKSFLPFFEIEG</sequence>
<dbReference type="KEGG" id="fho:H9Q81_01215"/>